<dbReference type="Gene3D" id="2.70.98.30">
    <property type="entry name" value="Golgi alpha-mannosidase II, domain 4"/>
    <property type="match status" value="1"/>
</dbReference>
<dbReference type="GO" id="GO:0046872">
    <property type="term" value="F:metal ion binding"/>
    <property type="evidence" value="ECO:0007669"/>
    <property type="project" value="UniProtKB-KW"/>
</dbReference>
<dbReference type="InterPro" id="IPR011330">
    <property type="entry name" value="Glyco_hydro/deAcase_b/a-brl"/>
</dbReference>
<dbReference type="InterPro" id="IPR015341">
    <property type="entry name" value="Glyco_hydro_38_cen"/>
</dbReference>
<dbReference type="InterPro" id="IPR011682">
    <property type="entry name" value="Glyco_hydro_38_C"/>
</dbReference>
<dbReference type="PANTHER" id="PTHR46017:SF1">
    <property type="entry name" value="ALPHA-MANNOSIDASE 2C1"/>
    <property type="match status" value="1"/>
</dbReference>
<accession>A0A9J7BW02</accession>
<dbReference type="PANTHER" id="PTHR46017">
    <property type="entry name" value="ALPHA-MANNOSIDASE 2C1"/>
    <property type="match status" value="1"/>
</dbReference>
<dbReference type="InterPro" id="IPR028995">
    <property type="entry name" value="Glyco_hydro_57/38_cen_sf"/>
</dbReference>
<evidence type="ECO:0000259" key="5">
    <source>
        <dbReference type="SMART" id="SM00872"/>
    </source>
</evidence>
<keyword evidence="2" id="KW-0479">Metal-binding</keyword>
<keyword evidence="3" id="KW-0378">Hydrolase</keyword>
<evidence type="ECO:0000313" key="7">
    <source>
        <dbReference type="Proteomes" id="UP001059380"/>
    </source>
</evidence>
<dbReference type="SUPFAM" id="SSF74650">
    <property type="entry name" value="Galactose mutarotase-like"/>
    <property type="match status" value="1"/>
</dbReference>
<proteinExistence type="inferred from homology"/>
<dbReference type="SMART" id="SM00872">
    <property type="entry name" value="Alpha-mann_mid"/>
    <property type="match status" value="1"/>
</dbReference>
<dbReference type="Pfam" id="PF09261">
    <property type="entry name" value="Alpha-mann_mid"/>
    <property type="match status" value="1"/>
</dbReference>
<comment type="similarity">
    <text evidence="1">Belongs to the glycosyl hydrolase 38 family.</text>
</comment>
<dbReference type="GO" id="GO:0009313">
    <property type="term" value="P:oligosaccharide catabolic process"/>
    <property type="evidence" value="ECO:0007669"/>
    <property type="project" value="TreeGrafter"/>
</dbReference>
<dbReference type="SUPFAM" id="SSF88713">
    <property type="entry name" value="Glycoside hydrolase/deacetylase"/>
    <property type="match status" value="1"/>
</dbReference>
<dbReference type="GO" id="GO:0006013">
    <property type="term" value="P:mannose metabolic process"/>
    <property type="evidence" value="ECO:0007669"/>
    <property type="project" value="InterPro"/>
</dbReference>
<evidence type="ECO:0000256" key="2">
    <source>
        <dbReference type="ARBA" id="ARBA00022723"/>
    </source>
</evidence>
<evidence type="ECO:0000256" key="3">
    <source>
        <dbReference type="ARBA" id="ARBA00022801"/>
    </source>
</evidence>
<dbReference type="SUPFAM" id="SSF88688">
    <property type="entry name" value="Families 57/38 glycoside transferase middle domain"/>
    <property type="match status" value="1"/>
</dbReference>
<keyword evidence="7" id="KW-1185">Reference proteome</keyword>
<organism evidence="6 7">
    <name type="scientific">Occallatibacter riparius</name>
    <dbReference type="NCBI Taxonomy" id="1002689"/>
    <lineage>
        <taxon>Bacteria</taxon>
        <taxon>Pseudomonadati</taxon>
        <taxon>Acidobacteriota</taxon>
        <taxon>Terriglobia</taxon>
        <taxon>Terriglobales</taxon>
        <taxon>Acidobacteriaceae</taxon>
        <taxon>Occallatibacter</taxon>
    </lineage>
</organism>
<dbReference type="Proteomes" id="UP001059380">
    <property type="component" value="Chromosome"/>
</dbReference>
<evidence type="ECO:0000256" key="1">
    <source>
        <dbReference type="ARBA" id="ARBA00009792"/>
    </source>
</evidence>
<evidence type="ECO:0000313" key="6">
    <source>
        <dbReference type="EMBL" id="UWZ86816.1"/>
    </source>
</evidence>
<dbReference type="InterPro" id="IPR027291">
    <property type="entry name" value="Glyco_hydro_38_N_sf"/>
</dbReference>
<dbReference type="CDD" id="cd10789">
    <property type="entry name" value="GH38N_AMII_ER_cytosolic"/>
    <property type="match status" value="1"/>
</dbReference>
<dbReference type="InterPro" id="IPR000602">
    <property type="entry name" value="Glyco_hydro_38_N"/>
</dbReference>
<gene>
    <name evidence="6" type="ORF">MOP44_12905</name>
</gene>
<dbReference type="Pfam" id="PF07748">
    <property type="entry name" value="Glyco_hydro_38C"/>
    <property type="match status" value="1"/>
</dbReference>
<dbReference type="Pfam" id="PF01074">
    <property type="entry name" value="Glyco_hydro_38N"/>
    <property type="match status" value="1"/>
</dbReference>
<dbReference type="InterPro" id="IPR037094">
    <property type="entry name" value="Glyco_hydro_38_cen_sf"/>
</dbReference>
<evidence type="ECO:0000256" key="4">
    <source>
        <dbReference type="ARBA" id="ARBA00023295"/>
    </source>
</evidence>
<dbReference type="GO" id="GO:0030246">
    <property type="term" value="F:carbohydrate binding"/>
    <property type="evidence" value="ECO:0007669"/>
    <property type="project" value="InterPro"/>
</dbReference>
<keyword evidence="4" id="KW-0326">Glycosidase</keyword>
<dbReference type="EMBL" id="CP093313">
    <property type="protein sequence ID" value="UWZ86816.1"/>
    <property type="molecule type" value="Genomic_DNA"/>
</dbReference>
<name>A0A9J7BW02_9BACT</name>
<sequence length="864" mass="96117">MGVRSEVPFFRRHVASVLVAGLVFTAHSLVAQQPNGSVNAPAASALPDGQWPAEARGLRLHMIGNAHIDAPWLWPLSETNAVVHSTFRSALERLKEDPEVKMTTSSSQFYEWIADSDPAMLAEIRKRVEEGRWDLVGGWWVEPDVNIPNGESLIRQGLYGQQTLRRLFGLRASVGYNPDSFGHTGSLPQILKLQGMPYYVFMRPNATEKQLPSNLFWWQGIDGTKALTFRIPLAYDDPGDVRSHMLKEIDLLHGQTVRDDMEFYGIGDHGGGPTKINISSIHRIQHETGAPELVFSTPDQYFSEMSKSSSLGQIHTIADDLQHHSVGTYTAGSELKKLNRSTESVLATAEKISAIGNIAWGATYPKEDFTKAWKKVLLLQFHDSMAATTLPSYFEAARDGFGRAQDIAHDAMYLAAQKLAWQIPTSDPDSKYLVVFNPHAWNTNLHIEYDLGWNTKNPSALEDEHGSPIPFQWIPATTTVSDRVGLAADVQVPAMGYRQIRLHKVASASPTPSALHVSDSELENAHLKVRMFADGTISIFDKKNNREVLRGADTRNGGGMRAIVLDDPSDTWSHHVRSYDREVGTFALQETKVLEDGPLRGRVRARYTYGASRLTIDYILYADSRELEARVSLDWHEHQKMLKFAFPVNVDEPKATYEIAYGAMQRDTKGDENPGQRWVDVSGAAGGQACGLGVVNDAKYGYSVDGSELRVSIARSAVFAHHEPRTLQAGVDYQWMDQGVQNFRMLLVPHAGTWQDADLTRTAEKLVTEIPIIYQGIHPGTRPESDGFMNVDADDIVISAVKQAEVGADTILRAYETQGRAAHAHIDLRFAHTSWTGDFRPFEIKTLRVNEKTGKVTEVNALEE</sequence>
<dbReference type="GO" id="GO:0004559">
    <property type="term" value="F:alpha-mannosidase activity"/>
    <property type="evidence" value="ECO:0007669"/>
    <property type="project" value="InterPro"/>
</dbReference>
<dbReference type="Gene3D" id="1.20.1270.50">
    <property type="entry name" value="Glycoside hydrolase family 38, central domain"/>
    <property type="match status" value="1"/>
</dbReference>
<protein>
    <recommendedName>
        <fullName evidence="5">Glycoside hydrolase family 38 central domain-containing protein</fullName>
    </recommendedName>
</protein>
<reference evidence="6" key="1">
    <citation type="submission" date="2021-04" db="EMBL/GenBank/DDBJ databases">
        <title>Phylogenetic analysis of Acidobacteriaceae.</title>
        <authorList>
            <person name="Qiu L."/>
            <person name="Zhang Q."/>
        </authorList>
    </citation>
    <scope>NUCLEOTIDE SEQUENCE</scope>
    <source>
        <strain evidence="6">DSM 25168</strain>
    </source>
</reference>
<dbReference type="RefSeq" id="WP_260796453.1">
    <property type="nucleotide sequence ID" value="NZ_CP093313.1"/>
</dbReference>
<feature type="domain" description="Glycoside hydrolase family 38 central" evidence="5">
    <location>
        <begin position="323"/>
        <end position="401"/>
    </location>
</feature>
<dbReference type="InterPro" id="IPR011013">
    <property type="entry name" value="Gal_mutarotase_sf_dom"/>
</dbReference>
<dbReference type="Gene3D" id="3.20.110.10">
    <property type="entry name" value="Glycoside hydrolase 38, N terminal domain"/>
    <property type="match status" value="1"/>
</dbReference>
<dbReference type="KEGG" id="orp:MOP44_12905"/>
<dbReference type="AlphaFoldDB" id="A0A9J7BW02"/>